<keyword evidence="1" id="KW-0479">Metal-binding</keyword>
<protein>
    <submittedName>
        <fullName evidence="3">Hydrolase TatD</fullName>
    </submittedName>
</protein>
<dbReference type="Pfam" id="PF01026">
    <property type="entry name" value="TatD_DNase"/>
    <property type="match status" value="1"/>
</dbReference>
<feature type="coiled-coil region" evidence="2">
    <location>
        <begin position="143"/>
        <end position="170"/>
    </location>
</feature>
<dbReference type="PANTHER" id="PTHR42658">
    <property type="entry name" value="HYDROLASE TATD"/>
    <property type="match status" value="1"/>
</dbReference>
<dbReference type="PIRSF" id="PIRSF005295">
    <property type="entry name" value="UCP005295_TatD"/>
    <property type="match status" value="1"/>
</dbReference>
<comment type="caution">
    <text evidence="3">The sequence shown here is derived from an EMBL/GenBank/DDBJ whole genome shotgun (WGS) entry which is preliminary data.</text>
</comment>
<organism evidence="3">
    <name type="scientific">Desulfacinum infernum</name>
    <dbReference type="NCBI Taxonomy" id="35837"/>
    <lineage>
        <taxon>Bacteria</taxon>
        <taxon>Pseudomonadati</taxon>
        <taxon>Thermodesulfobacteriota</taxon>
        <taxon>Syntrophobacteria</taxon>
        <taxon>Syntrophobacterales</taxon>
        <taxon>Syntrophobacteraceae</taxon>
        <taxon>Desulfacinum</taxon>
    </lineage>
</organism>
<dbReference type="GO" id="GO:0046872">
    <property type="term" value="F:metal ion binding"/>
    <property type="evidence" value="ECO:0007669"/>
    <property type="project" value="UniProtKB-KW"/>
</dbReference>
<evidence type="ECO:0000256" key="2">
    <source>
        <dbReference type="SAM" id="Coils"/>
    </source>
</evidence>
<reference evidence="3" key="1">
    <citation type="journal article" date="2020" name="mSystems">
        <title>Genome- and Community-Level Interaction Insights into Carbon Utilization and Element Cycling Functions of Hydrothermarchaeota in Hydrothermal Sediment.</title>
        <authorList>
            <person name="Zhou Z."/>
            <person name="Liu Y."/>
            <person name="Xu W."/>
            <person name="Pan J."/>
            <person name="Luo Z.H."/>
            <person name="Li M."/>
        </authorList>
    </citation>
    <scope>NUCLEOTIDE SEQUENCE [LARGE SCALE GENOMIC DNA]</scope>
    <source>
        <strain evidence="3">SpSt-456</strain>
    </source>
</reference>
<comment type="similarity">
    <text evidence="1">Belongs to the metallo-dependent hydrolases superfamily.</text>
</comment>
<dbReference type="Gene3D" id="3.20.20.140">
    <property type="entry name" value="Metal-dependent hydrolases"/>
    <property type="match status" value="1"/>
</dbReference>
<evidence type="ECO:0000313" key="3">
    <source>
        <dbReference type="EMBL" id="HFK96113.1"/>
    </source>
</evidence>
<dbReference type="EMBL" id="DSTK01000009">
    <property type="protein sequence ID" value="HFK96113.1"/>
    <property type="molecule type" value="Genomic_DNA"/>
</dbReference>
<accession>A0A832EIN4</accession>
<sequence length="266" mass="30952">MRIIEPHIHCSSRTTDDYYNMAVAGIVACVEPSFWSGTDRRAVACFEDYWEHMIRFETERAAKYGIRHYVMISLNPKEARNALAHDVLKVMENYLERENVVGVGEIGLDLITEKEEEVFRAQLRMGNERKLPILIHSPHHNKKKGIERIIQILEEEKVDQERVLIDHNTEETIELSLRTGCWVGMTVYYVTKLSAERAVAMMARYGTERMIVNGSADWGYSDPLAVPKVAMLMRQSGDFWEDAIEKVVFENPYRFLKHAPNFDLRW</sequence>
<dbReference type="SUPFAM" id="SSF51556">
    <property type="entry name" value="Metallo-dependent hydrolases"/>
    <property type="match status" value="1"/>
</dbReference>
<evidence type="ECO:0000256" key="1">
    <source>
        <dbReference type="PIRNR" id="PIRNR005295"/>
    </source>
</evidence>
<gene>
    <name evidence="3" type="ORF">ENS06_02165</name>
</gene>
<keyword evidence="1 3" id="KW-0378">Hydrolase</keyword>
<keyword evidence="2" id="KW-0175">Coiled coil</keyword>
<dbReference type="InterPro" id="IPR001130">
    <property type="entry name" value="TatD-like"/>
</dbReference>
<dbReference type="InterPro" id="IPR012022">
    <property type="entry name" value="UCP005295"/>
</dbReference>
<dbReference type="PANTHER" id="PTHR42658:SF1">
    <property type="entry name" value="HYDROLASE TATD"/>
    <property type="match status" value="1"/>
</dbReference>
<dbReference type="AlphaFoldDB" id="A0A832EIN4"/>
<proteinExistence type="inferred from homology"/>
<name>A0A832EIN4_9BACT</name>
<dbReference type="InterPro" id="IPR032466">
    <property type="entry name" value="Metal_Hydrolase"/>
</dbReference>
<dbReference type="GO" id="GO:0016788">
    <property type="term" value="F:hydrolase activity, acting on ester bonds"/>
    <property type="evidence" value="ECO:0007669"/>
    <property type="project" value="UniProtKB-UniRule"/>
</dbReference>
<dbReference type="PROSITE" id="PS51257">
    <property type="entry name" value="PROKAR_LIPOPROTEIN"/>
    <property type="match status" value="1"/>
</dbReference>